<comment type="caution">
    <text evidence="4">The sequence shown here is derived from an EMBL/GenBank/DDBJ whole genome shotgun (WGS) entry which is preliminary data.</text>
</comment>
<evidence type="ECO:0000313" key="4">
    <source>
        <dbReference type="EMBL" id="MEU0712130.1"/>
    </source>
</evidence>
<protein>
    <submittedName>
        <fullName evidence="4">FG-GAP-like repeat-containing protein</fullName>
    </submittedName>
</protein>
<dbReference type="Pfam" id="PF13517">
    <property type="entry name" value="FG-GAP_3"/>
    <property type="match status" value="1"/>
</dbReference>
<dbReference type="Gene3D" id="2.130.10.130">
    <property type="entry name" value="Integrin alpha, N-terminal"/>
    <property type="match status" value="1"/>
</dbReference>
<dbReference type="RefSeq" id="WP_359807187.1">
    <property type="nucleotide sequence ID" value="NZ_JBEXZQ010000062.1"/>
</dbReference>
<organism evidence="4 5">
    <name type="scientific">Streptomyces lavendulocolor</name>
    <dbReference type="NCBI Taxonomy" id="67316"/>
    <lineage>
        <taxon>Bacteria</taxon>
        <taxon>Bacillati</taxon>
        <taxon>Actinomycetota</taxon>
        <taxon>Actinomycetes</taxon>
        <taxon>Kitasatosporales</taxon>
        <taxon>Streptomycetaceae</taxon>
        <taxon>Streptomyces</taxon>
    </lineage>
</organism>
<dbReference type="PANTHER" id="PTHR44103:SF1">
    <property type="entry name" value="PROPROTEIN CONVERTASE P"/>
    <property type="match status" value="1"/>
</dbReference>
<evidence type="ECO:0000313" key="5">
    <source>
        <dbReference type="Proteomes" id="UP001550378"/>
    </source>
</evidence>
<dbReference type="PANTHER" id="PTHR44103">
    <property type="entry name" value="PROPROTEIN CONVERTASE P"/>
    <property type="match status" value="1"/>
</dbReference>
<feature type="domain" description="FlgD/Vpr Ig-like" evidence="3">
    <location>
        <begin position="680"/>
        <end position="747"/>
    </location>
</feature>
<dbReference type="SUPFAM" id="SSF50978">
    <property type="entry name" value="WD40 repeat-like"/>
    <property type="match status" value="1"/>
</dbReference>
<gene>
    <name evidence="4" type="ORF">ABZ508_32700</name>
</gene>
<evidence type="ECO:0000256" key="2">
    <source>
        <dbReference type="SAM" id="SignalP"/>
    </source>
</evidence>
<dbReference type="Gene3D" id="2.60.40.4070">
    <property type="match status" value="1"/>
</dbReference>
<dbReference type="Pfam" id="PF13860">
    <property type="entry name" value="FlgD_ig"/>
    <property type="match status" value="1"/>
</dbReference>
<dbReference type="Proteomes" id="UP001550378">
    <property type="component" value="Unassembled WGS sequence"/>
</dbReference>
<keyword evidence="5" id="KW-1185">Reference proteome</keyword>
<name>A0ABV2WFP3_9ACTN</name>
<dbReference type="InterPro" id="IPR013517">
    <property type="entry name" value="FG-GAP"/>
</dbReference>
<feature type="chain" id="PRO_5045611226" evidence="2">
    <location>
        <begin position="24"/>
        <end position="1031"/>
    </location>
</feature>
<evidence type="ECO:0000259" key="3">
    <source>
        <dbReference type="Pfam" id="PF13860"/>
    </source>
</evidence>
<proteinExistence type="predicted"/>
<dbReference type="InterPro" id="IPR028994">
    <property type="entry name" value="Integrin_alpha_N"/>
</dbReference>
<feature type="signal peptide" evidence="2">
    <location>
        <begin position="1"/>
        <end position="23"/>
    </location>
</feature>
<reference evidence="4 5" key="1">
    <citation type="submission" date="2024-06" db="EMBL/GenBank/DDBJ databases">
        <title>The Natural Products Discovery Center: Release of the First 8490 Sequenced Strains for Exploring Actinobacteria Biosynthetic Diversity.</title>
        <authorList>
            <person name="Kalkreuter E."/>
            <person name="Kautsar S.A."/>
            <person name="Yang D."/>
            <person name="Bader C.D."/>
            <person name="Teijaro C.N."/>
            <person name="Fluegel L."/>
            <person name="Davis C.M."/>
            <person name="Simpson J.R."/>
            <person name="Lauterbach L."/>
            <person name="Steele A.D."/>
            <person name="Gui C."/>
            <person name="Meng S."/>
            <person name="Li G."/>
            <person name="Viehrig K."/>
            <person name="Ye F."/>
            <person name="Su P."/>
            <person name="Kiefer A.F."/>
            <person name="Nichols A."/>
            <person name="Cepeda A.J."/>
            <person name="Yan W."/>
            <person name="Fan B."/>
            <person name="Jiang Y."/>
            <person name="Adhikari A."/>
            <person name="Zheng C.-J."/>
            <person name="Schuster L."/>
            <person name="Cowan T.M."/>
            <person name="Smanski M.J."/>
            <person name="Chevrette M.G."/>
            <person name="De Carvalho L.P.S."/>
            <person name="Shen B."/>
        </authorList>
    </citation>
    <scope>NUCLEOTIDE SEQUENCE [LARGE SCALE GENOMIC DNA]</scope>
    <source>
        <strain evidence="4 5">NPDC006337</strain>
    </source>
</reference>
<sequence>MPRRALVRHSAAVVAAVTLASGAGPLVPAAVADDAPGVVFDATEAAHPRSVIPLSAGRTGYLRYEEGRGHFRSTYTGTTTPVYNEAEGPEEGATYGAGSDVIAALGTGPTSAGRVRLFDPAGGTNMYIDIPSGHRYVGTYGSTVVTYTRADSTAEPEWHTHRLSGGTVGSTQVTGWPAGAERPYRIESANADGLVTSVRQNGVTRPVWIGDGQVRALARTTTAATADTALTPDHVLEWTVDGKLGFYARTGATAGGALAQTRVADLPYQQGARLLGLVGDRAFVARPSGLGGSAPYRVVSVPLSGGAETTVLAYARAHAAPTPDGTRLLLVGGDSAGALGVQLVGVTDSGPTVEQLTGIRPMTSLPRSFGFANGKLYSLERMPDLSNAFRTRTVSVTGALTAGATEDLGALGTDLTDCTDSTGCPEITATGDGRLLIRPDSNHGQFPLLVQPGGTRGTPVTAGLARLEAVGASGRYLTAHGDRADGSYTGLITVDLDTGRQLASFPAVRALDSDLYGDTVWAAGEVAGTVKGYDARTGAAKRTVNLGSGCKAESIKVTAHWLSWDCAGWPARSGVFDLDKNVNHPTSEPVSELGDGYVVWGNGSDVKVTDIRGAQPVHVATHRVADDNDREYKYAVDPATGRIALTATTDGDIRVVDAGVPASPIARIDADVPAAQDVKGGGAPWKPRWWLSKPAASWQLTVKDGSGAVRRTLTGGEARGVLGAAWDGKDASGAAVADGAYTWTLTALPADGQGAALTQSGTVTLSGATVAPVTPPARRDHNGDRVGDLVSLSSTGTLAVRYGTGAGTLSGAVSGSGWSTSAVAVPFGDLNGDRCNDVLVRLPSGELRAYRPGCGKALVPTAPYTSLGTAWAQFNVLTSPGDLTGDGRADLVARQATTGDMYLYADDGAGKLKARGRIATNWKAYRAVFGAGDLNGDGAGDLLAVDGANSLWRMNGTAAGTLKARVLALGNNWATGRNAFVGVGDLNKDGKADLLSRNAAGDLLRNNGNGAGSFGSTVRLGTGWQGYKGLF</sequence>
<keyword evidence="1 2" id="KW-0732">Signal</keyword>
<dbReference type="InterPro" id="IPR025965">
    <property type="entry name" value="FlgD/Vpr_Ig-like"/>
</dbReference>
<evidence type="ECO:0000256" key="1">
    <source>
        <dbReference type="ARBA" id="ARBA00022729"/>
    </source>
</evidence>
<dbReference type="InterPro" id="IPR036322">
    <property type="entry name" value="WD40_repeat_dom_sf"/>
</dbReference>
<dbReference type="EMBL" id="JBEXZR010000049">
    <property type="protein sequence ID" value="MEU0712130.1"/>
    <property type="molecule type" value="Genomic_DNA"/>
</dbReference>
<accession>A0ABV2WFP3</accession>
<dbReference type="SUPFAM" id="SSF69318">
    <property type="entry name" value="Integrin alpha N-terminal domain"/>
    <property type="match status" value="1"/>
</dbReference>